<feature type="chain" id="PRO_5032515678" evidence="1">
    <location>
        <begin position="23"/>
        <end position="108"/>
    </location>
</feature>
<feature type="signal peptide" evidence="1">
    <location>
        <begin position="1"/>
        <end position="22"/>
    </location>
</feature>
<comment type="caution">
    <text evidence="2">The sequence shown here is derived from an EMBL/GenBank/DDBJ whole genome shotgun (WGS) entry which is preliminary data.</text>
</comment>
<dbReference type="Proteomes" id="UP000435649">
    <property type="component" value="Unassembled WGS sequence"/>
</dbReference>
<evidence type="ECO:0000313" key="2">
    <source>
        <dbReference type="EMBL" id="MST99126.1"/>
    </source>
</evidence>
<evidence type="ECO:0000313" key="3">
    <source>
        <dbReference type="Proteomes" id="UP000435649"/>
    </source>
</evidence>
<dbReference type="AlphaFoldDB" id="A0A844G6Z6"/>
<accession>A0A844G6Z6</accession>
<name>A0A844G6Z6_9BACT</name>
<dbReference type="PROSITE" id="PS51257">
    <property type="entry name" value="PROKAR_LIPOPROTEIN"/>
    <property type="match status" value="1"/>
</dbReference>
<dbReference type="RefSeq" id="WP_154420285.1">
    <property type="nucleotide sequence ID" value="NZ_VUNS01000030.1"/>
</dbReference>
<organism evidence="2 3">
    <name type="scientific">Victivallis lenta</name>
    <dbReference type="NCBI Taxonomy" id="2606640"/>
    <lineage>
        <taxon>Bacteria</taxon>
        <taxon>Pseudomonadati</taxon>
        <taxon>Lentisphaerota</taxon>
        <taxon>Lentisphaeria</taxon>
        <taxon>Victivallales</taxon>
        <taxon>Victivallaceae</taxon>
        <taxon>Victivallis</taxon>
    </lineage>
</organism>
<sequence>MTKKQKITAVLALAFAFSLSMAVMCGCSCFTQEQVAEIHKTVGTILDIAYTSGGAVLVEQKIDQLVADGKITPQQGEMLKEASRRSYEALQAKLAELSVKDVAVEVSE</sequence>
<keyword evidence="3" id="KW-1185">Reference proteome</keyword>
<evidence type="ECO:0000256" key="1">
    <source>
        <dbReference type="SAM" id="SignalP"/>
    </source>
</evidence>
<reference evidence="2 3" key="1">
    <citation type="submission" date="2019-08" db="EMBL/GenBank/DDBJ databases">
        <title>In-depth cultivation of the pig gut microbiome towards novel bacterial diversity and tailored functional studies.</title>
        <authorList>
            <person name="Wylensek D."/>
            <person name="Hitch T.C.A."/>
            <person name="Clavel T."/>
        </authorList>
    </citation>
    <scope>NUCLEOTIDE SEQUENCE [LARGE SCALE GENOMIC DNA]</scope>
    <source>
        <strain evidence="2 3">BBE-744-WT-12</strain>
    </source>
</reference>
<dbReference type="EMBL" id="VUNS01000030">
    <property type="protein sequence ID" value="MST99126.1"/>
    <property type="molecule type" value="Genomic_DNA"/>
</dbReference>
<proteinExistence type="predicted"/>
<gene>
    <name evidence="2" type="ORF">FYJ85_19000</name>
</gene>
<keyword evidence="1" id="KW-0732">Signal</keyword>
<protein>
    <submittedName>
        <fullName evidence="2">Uncharacterized protein</fullName>
    </submittedName>
</protein>